<keyword evidence="2" id="KW-1185">Reference proteome</keyword>
<reference evidence="1" key="2">
    <citation type="submission" date="2025-08" db="UniProtKB">
        <authorList>
            <consortium name="Ensembl"/>
        </authorList>
    </citation>
    <scope>IDENTIFICATION</scope>
</reference>
<name>A0A9L0ILV3_EQUAS</name>
<dbReference type="Proteomes" id="UP000694387">
    <property type="component" value="Chromosome 5"/>
</dbReference>
<proteinExistence type="predicted"/>
<dbReference type="AlphaFoldDB" id="A0A9L0ILV3"/>
<organism evidence="1 2">
    <name type="scientific">Equus asinus</name>
    <name type="common">Donkey</name>
    <name type="synonym">Equus africanus asinus</name>
    <dbReference type="NCBI Taxonomy" id="9793"/>
    <lineage>
        <taxon>Eukaryota</taxon>
        <taxon>Metazoa</taxon>
        <taxon>Chordata</taxon>
        <taxon>Craniata</taxon>
        <taxon>Vertebrata</taxon>
        <taxon>Euteleostomi</taxon>
        <taxon>Mammalia</taxon>
        <taxon>Eutheria</taxon>
        <taxon>Laurasiatheria</taxon>
        <taxon>Perissodactyla</taxon>
        <taxon>Equidae</taxon>
        <taxon>Equus</taxon>
    </lineage>
</organism>
<reference evidence="1" key="3">
    <citation type="submission" date="2025-09" db="UniProtKB">
        <authorList>
            <consortium name="Ensembl"/>
        </authorList>
    </citation>
    <scope>IDENTIFICATION</scope>
</reference>
<dbReference type="Ensembl" id="ENSEAST00005073347.1">
    <property type="protein sequence ID" value="ENSEASP00005041873.1"/>
    <property type="gene ID" value="ENSEASG00005026859.1"/>
</dbReference>
<evidence type="ECO:0000313" key="2">
    <source>
        <dbReference type="Proteomes" id="UP000694387"/>
    </source>
</evidence>
<accession>A0A9L0ILV3</accession>
<sequence length="105" mass="11205">MIERVSGFNVEYTASPLVCFFPAEHAKSMMPDILTTILSLGESHGPLFYDTGDSGFFTEEALGIAALWSYGTGVVIVTGWSLSYRLLGNISPDMGSPTGSPAYMG</sequence>
<protein>
    <submittedName>
        <fullName evidence="1">Uncharacterized protein</fullName>
    </submittedName>
</protein>
<evidence type="ECO:0000313" key="1">
    <source>
        <dbReference type="Ensembl" id="ENSEASP00005041873.1"/>
    </source>
</evidence>
<reference evidence="1 2" key="1">
    <citation type="journal article" date="2020" name="Nat. Commun.">
        <title>Donkey genomes provide new insights into domestication and selection for coat color.</title>
        <authorList>
            <person name="Wang"/>
            <person name="C."/>
            <person name="Li"/>
            <person name="H."/>
            <person name="Guo"/>
            <person name="Y."/>
            <person name="Huang"/>
            <person name="J."/>
            <person name="Sun"/>
            <person name="Y."/>
            <person name="Min"/>
            <person name="J."/>
            <person name="Wang"/>
            <person name="J."/>
            <person name="Fang"/>
            <person name="X."/>
            <person name="Zhao"/>
            <person name="Z."/>
            <person name="Wang"/>
            <person name="S."/>
            <person name="Zhang"/>
            <person name="Y."/>
            <person name="Liu"/>
            <person name="Q."/>
            <person name="Jiang"/>
            <person name="Q."/>
            <person name="Wang"/>
            <person name="X."/>
            <person name="Guo"/>
            <person name="Y."/>
            <person name="Yang"/>
            <person name="C."/>
            <person name="Wang"/>
            <person name="Y."/>
            <person name="Tian"/>
            <person name="F."/>
            <person name="Zhuang"/>
            <person name="G."/>
            <person name="Fan"/>
            <person name="Y."/>
            <person name="Gao"/>
            <person name="Q."/>
            <person name="Li"/>
            <person name="Y."/>
            <person name="Ju"/>
            <person name="Z."/>
            <person name="Li"/>
            <person name="J."/>
            <person name="Li"/>
            <person name="R."/>
            <person name="Hou"/>
            <person name="M."/>
            <person name="Yang"/>
            <person name="G."/>
            <person name="Liu"/>
            <person name="G."/>
            <person name="Liu"/>
            <person name="W."/>
            <person name="Guo"/>
            <person name="J."/>
            <person name="Pan"/>
            <person name="S."/>
            <person name="Fan"/>
            <person name="G."/>
            <person name="Zhang"/>
            <person name="W."/>
            <person name="Zhang"/>
            <person name="R."/>
            <person name="Yu"/>
            <person name="J."/>
            <person name="Zhang"/>
            <person name="X."/>
            <person name="Yin"/>
            <person name="Q."/>
            <person name="Ji"/>
            <person name="C."/>
            <person name="Jin"/>
            <person name="Y."/>
            <person name="Yue"/>
            <person name="G."/>
            <person name="Liu"/>
            <person name="M."/>
            <person name="Xu"/>
            <person name="J."/>
            <person name="Liu"/>
            <person name="S."/>
            <person name="Jordana"/>
            <person name="J."/>
            <person name="Noce"/>
            <person name="A."/>
            <person name="Amills"/>
            <person name="M."/>
            <person name="Wu"/>
            <person name="D.D."/>
            <person name="Li"/>
            <person name="S."/>
            <person name="Zhou"/>
            <person name="X. and Zhong"/>
            <person name="J."/>
        </authorList>
    </citation>
    <scope>NUCLEOTIDE SEQUENCE [LARGE SCALE GENOMIC DNA]</scope>
</reference>